<proteinExistence type="predicted"/>
<dbReference type="EMBL" id="SAXY01000050">
    <property type="protein sequence ID" value="TXJ40445.1"/>
    <property type="molecule type" value="Genomic_DNA"/>
</dbReference>
<evidence type="ECO:0000313" key="1">
    <source>
        <dbReference type="EMBL" id="TXJ40445.1"/>
    </source>
</evidence>
<sequence>MRKKYVFIFLIFSISVLHGQLQIFKPFRKLYTINTEKFEIIFPIESRRSAEKLASIADDIYEEYSTILNSKVYGKIPVVITPDINLFNSVAVPVPYPRVILFDTAESGELTIDEDNFKGTFIHELVHLLSLNSEKAGFQTRIFGSWASLVFINTPAFMLEGVTVSMESYKGFGRANDPLVKQGLRQDIYEGKFKTPMQASDLWRKRPYGTVYYEYGGLFSKYLQERFGMEKYNELWDTMRHKFSFSFNVYNAGFYGAFKKVYNIDFLDVWAEFQNYIMIKNINPSEDLMVNDRETYIEDIDSYNDTLYYIDSNLGALYSYKKTRNNENNKKDLKFEFLIDKSSESLDISADGKRAVIVSYTYNAGLYRYIIKEYDLETKKRTKRKWYDLQYANFFRGGIIGIGKDLHNTTFVYIDENNNREVLLEPNDTITYTSPTVIDDNIIALIVIDNGIKHIAIYDYNNKTLKYVDSSDNTLNYVRYLRYSNNRLLFSYNNDDSFYRLGELDLNANTIRLYNKNYSGGVLSSVNVLENGENVVYYKGRFSEYDRLMTEDTAINPETKNITLTDKTIEKYDFTPQMELGKHNPFKYIKPWSLWFPFPLFNDTFQYFFNGIGLATAVSSVEFDNLSILMIGYDIPSQFLQTQLDMRFYDLLYPIQFQFGSDIVYSTYSKYWRVSSSINMQFNIFTESDKVLFYIAPTISTALFSDTIYYNNPLYYQSAFNWKFSSWTLNTTLAAIFRFKSSSDKPYFNDLVQIALYPTYSVRYNKFALDFKTLFQTRYAPIRASFYGSYTFDTPAAFNGASRVFGGRYVAAPQEFYSYVSKQKYIDNYFLAGDIELFGYLDAQFNLSHLYFENFFASISYRGAYYAKDYMQSIALKAGCDLSVLVLPYNVLTGQPYISLALKMPERMTDNISVNDLYISFGYQFAW</sequence>
<name>A0A5C8ERF6_BRAPL</name>
<accession>A0A5C8ERF6</accession>
<evidence type="ECO:0000313" key="2">
    <source>
        <dbReference type="Proteomes" id="UP000323176"/>
    </source>
</evidence>
<organism evidence="1 2">
    <name type="scientific">Brachyspira pilosicoli</name>
    <name type="common">Serpulina pilosicoli</name>
    <dbReference type="NCBI Taxonomy" id="52584"/>
    <lineage>
        <taxon>Bacteria</taxon>
        <taxon>Pseudomonadati</taxon>
        <taxon>Spirochaetota</taxon>
        <taxon>Spirochaetia</taxon>
        <taxon>Brachyspirales</taxon>
        <taxon>Brachyspiraceae</taxon>
        <taxon>Brachyspira</taxon>
    </lineage>
</organism>
<dbReference type="AlphaFoldDB" id="A0A5C8ERF6"/>
<dbReference type="OrthoDB" id="304612at2"/>
<comment type="caution">
    <text evidence="1">The sequence shown here is derived from an EMBL/GenBank/DDBJ whole genome shotgun (WGS) entry which is preliminary data.</text>
</comment>
<dbReference type="Proteomes" id="UP000323176">
    <property type="component" value="Unassembled WGS sequence"/>
</dbReference>
<reference evidence="1 2" key="1">
    <citation type="journal article" date="1992" name="Lakartidningen">
        <title>[Penicillin V and not amoxicillin is the first choice preparation in acute otitis].</title>
        <authorList>
            <person name="Kamme C."/>
            <person name="Lundgren K."/>
            <person name="Prellner K."/>
        </authorList>
    </citation>
    <scope>NUCLEOTIDE SEQUENCE [LARGE SCALE GENOMIC DNA]</scope>
    <source>
        <strain evidence="1 2">PC5538III-hc</strain>
    </source>
</reference>
<dbReference type="SUPFAM" id="SSF82171">
    <property type="entry name" value="DPP6 N-terminal domain-like"/>
    <property type="match status" value="1"/>
</dbReference>
<gene>
    <name evidence="1" type="ORF">EPJ72_08175</name>
</gene>
<protein>
    <submittedName>
        <fullName evidence="1">TreP protein</fullName>
    </submittedName>
</protein>